<organism evidence="13 14">
    <name type="scientific">Actinidia rufa</name>
    <dbReference type="NCBI Taxonomy" id="165716"/>
    <lineage>
        <taxon>Eukaryota</taxon>
        <taxon>Viridiplantae</taxon>
        <taxon>Streptophyta</taxon>
        <taxon>Embryophyta</taxon>
        <taxon>Tracheophyta</taxon>
        <taxon>Spermatophyta</taxon>
        <taxon>Magnoliopsida</taxon>
        <taxon>eudicotyledons</taxon>
        <taxon>Gunneridae</taxon>
        <taxon>Pentapetalae</taxon>
        <taxon>asterids</taxon>
        <taxon>Ericales</taxon>
        <taxon>Actinidiaceae</taxon>
        <taxon>Actinidia</taxon>
    </lineage>
</organism>
<evidence type="ECO:0000313" key="14">
    <source>
        <dbReference type="Proteomes" id="UP000585474"/>
    </source>
</evidence>
<proteinExistence type="inferred from homology"/>
<dbReference type="OrthoDB" id="1731200at2759"/>
<keyword evidence="14" id="KW-1185">Reference proteome</keyword>
<reference evidence="14" key="1">
    <citation type="submission" date="2019-07" db="EMBL/GenBank/DDBJ databases">
        <title>De Novo Assembly of kiwifruit Actinidia rufa.</title>
        <authorList>
            <person name="Sugita-Konishi S."/>
            <person name="Sato K."/>
            <person name="Mori E."/>
            <person name="Abe Y."/>
            <person name="Kisaki G."/>
            <person name="Hamano K."/>
            <person name="Suezawa K."/>
            <person name="Otani M."/>
            <person name="Fukuda T."/>
            <person name="Manabe T."/>
            <person name="Gomi K."/>
            <person name="Tabuchi M."/>
            <person name="Akimitsu K."/>
            <person name="Kataoka I."/>
        </authorList>
    </citation>
    <scope>NUCLEOTIDE SEQUENCE [LARGE SCALE GENOMIC DNA]</scope>
    <source>
        <strain evidence="14">cv. Fuchu</strain>
    </source>
</reference>
<dbReference type="GO" id="GO:0005886">
    <property type="term" value="C:plasma membrane"/>
    <property type="evidence" value="ECO:0007669"/>
    <property type="project" value="UniProtKB-SubCell"/>
</dbReference>
<dbReference type="PANTHER" id="PTHR31764:SF0">
    <property type="entry name" value="GENERATIVE CELL SPECIFIC-1_HAP2 DOMAIN-CONTAINING PROTEIN"/>
    <property type="match status" value="1"/>
</dbReference>
<keyword evidence="4" id="KW-0812">Transmembrane</keyword>
<dbReference type="InterPro" id="IPR040326">
    <property type="entry name" value="HAP2/GCS1"/>
</dbReference>
<comment type="subcellular location">
    <subcellularLocation>
        <location evidence="1">Cell membrane</location>
        <topology evidence="1">Single-pass type I membrane protein</topology>
    </subcellularLocation>
</comment>
<evidence type="ECO:0000256" key="11">
    <source>
        <dbReference type="SAM" id="MobiDB-lite"/>
    </source>
</evidence>
<feature type="region of interest" description="Disordered" evidence="11">
    <location>
        <begin position="64"/>
        <end position="99"/>
    </location>
</feature>
<keyword evidence="6" id="KW-1133">Transmembrane helix</keyword>
<keyword evidence="9" id="KW-1015">Disulfide bond</keyword>
<gene>
    <name evidence="13" type="ORF">Acr_00g0027410</name>
</gene>
<dbReference type="AlphaFoldDB" id="A0A7J0DDX2"/>
<evidence type="ECO:0000256" key="5">
    <source>
        <dbReference type="ARBA" id="ARBA00022729"/>
    </source>
</evidence>
<feature type="chain" id="PRO_5029547934" evidence="12">
    <location>
        <begin position="22"/>
        <end position="99"/>
    </location>
</feature>
<evidence type="ECO:0000256" key="8">
    <source>
        <dbReference type="ARBA" id="ARBA00023136"/>
    </source>
</evidence>
<keyword evidence="5 12" id="KW-0732">Signal</keyword>
<evidence type="ECO:0000256" key="10">
    <source>
        <dbReference type="ARBA" id="ARBA00023279"/>
    </source>
</evidence>
<keyword evidence="3" id="KW-1003">Cell membrane</keyword>
<evidence type="ECO:0000256" key="12">
    <source>
        <dbReference type="SAM" id="SignalP"/>
    </source>
</evidence>
<dbReference type="EMBL" id="BJWL01000182">
    <property type="protein sequence ID" value="GFS33252.1"/>
    <property type="molecule type" value="Genomic_DNA"/>
</dbReference>
<evidence type="ECO:0000256" key="4">
    <source>
        <dbReference type="ARBA" id="ARBA00022692"/>
    </source>
</evidence>
<sequence length="99" mass="10347">MVPLTPMILIVFSNFLSHHLSFSSVSSVQILSKSKLEKCEKVCDSVSLNCSTKIVINMAVHGESSGGKASIVAGNSEGGGGELDHQQHANSAYSAGDHC</sequence>
<evidence type="ECO:0000313" key="13">
    <source>
        <dbReference type="EMBL" id="GFS33252.1"/>
    </source>
</evidence>
<comment type="caution">
    <text evidence="13">The sequence shown here is derived from an EMBL/GenBank/DDBJ whole genome shotgun (WGS) entry which is preliminary data.</text>
</comment>
<evidence type="ECO:0000256" key="9">
    <source>
        <dbReference type="ARBA" id="ARBA00023157"/>
    </source>
</evidence>
<accession>A0A7J0DDX2</accession>
<name>A0A7J0DDX2_9ERIC</name>
<comment type="similarity">
    <text evidence="2">Belongs to the HAP2/GCS1 family.</text>
</comment>
<evidence type="ECO:0000256" key="6">
    <source>
        <dbReference type="ARBA" id="ARBA00022989"/>
    </source>
</evidence>
<feature type="signal peptide" evidence="12">
    <location>
        <begin position="1"/>
        <end position="21"/>
    </location>
</feature>
<keyword evidence="8" id="KW-0472">Membrane</keyword>
<evidence type="ECO:0000256" key="3">
    <source>
        <dbReference type="ARBA" id="ARBA00022475"/>
    </source>
</evidence>
<keyword evidence="10" id="KW-0278">Fertilization</keyword>
<dbReference type="PANTHER" id="PTHR31764">
    <property type="entry name" value="PROTEIN HAPLESS 2"/>
    <property type="match status" value="1"/>
</dbReference>
<evidence type="ECO:0000256" key="1">
    <source>
        <dbReference type="ARBA" id="ARBA00004251"/>
    </source>
</evidence>
<keyword evidence="7" id="KW-0446">Lipid-binding</keyword>
<dbReference type="GO" id="GO:0008289">
    <property type="term" value="F:lipid binding"/>
    <property type="evidence" value="ECO:0007669"/>
    <property type="project" value="UniProtKB-KW"/>
</dbReference>
<evidence type="ECO:0000256" key="7">
    <source>
        <dbReference type="ARBA" id="ARBA00023121"/>
    </source>
</evidence>
<evidence type="ECO:0000256" key="2">
    <source>
        <dbReference type="ARBA" id="ARBA00010929"/>
    </source>
</evidence>
<protein>
    <submittedName>
        <fullName evidence="13">Hapless 2</fullName>
    </submittedName>
</protein>
<dbReference type="Proteomes" id="UP000585474">
    <property type="component" value="Unassembled WGS sequence"/>
</dbReference>